<protein>
    <submittedName>
        <fullName evidence="3">Vesicle transport protein</fullName>
    </submittedName>
</protein>
<sequence length="54" mass="6071">IRNSLLTLVCSAVQFVCLIWFVLSYVPGGERGLRFITSIFTRVVKTQSKTVLPI</sequence>
<keyword evidence="2" id="KW-1185">Reference proteome</keyword>
<accession>A0A914V697</accession>
<reference evidence="3" key="1">
    <citation type="submission" date="2022-11" db="UniProtKB">
        <authorList>
            <consortium name="WormBaseParasite"/>
        </authorList>
    </citation>
    <scope>IDENTIFICATION</scope>
</reference>
<evidence type="ECO:0000313" key="2">
    <source>
        <dbReference type="Proteomes" id="UP000887566"/>
    </source>
</evidence>
<feature type="transmembrane region" description="Helical" evidence="1">
    <location>
        <begin position="6"/>
        <end position="26"/>
    </location>
</feature>
<keyword evidence="1" id="KW-1133">Transmembrane helix</keyword>
<name>A0A914V697_9BILA</name>
<dbReference type="Proteomes" id="UP000887566">
    <property type="component" value="Unplaced"/>
</dbReference>
<organism evidence="2 3">
    <name type="scientific">Plectus sambesii</name>
    <dbReference type="NCBI Taxonomy" id="2011161"/>
    <lineage>
        <taxon>Eukaryota</taxon>
        <taxon>Metazoa</taxon>
        <taxon>Ecdysozoa</taxon>
        <taxon>Nematoda</taxon>
        <taxon>Chromadorea</taxon>
        <taxon>Plectida</taxon>
        <taxon>Plectina</taxon>
        <taxon>Plectoidea</taxon>
        <taxon>Plectidae</taxon>
        <taxon>Plectus</taxon>
    </lineage>
</organism>
<evidence type="ECO:0000256" key="1">
    <source>
        <dbReference type="SAM" id="Phobius"/>
    </source>
</evidence>
<dbReference type="WBParaSite" id="PSAMB.scaffold1594size29571.g13908.t1">
    <property type="protein sequence ID" value="PSAMB.scaffold1594size29571.g13908.t1"/>
    <property type="gene ID" value="PSAMB.scaffold1594size29571.g13908"/>
</dbReference>
<proteinExistence type="predicted"/>
<keyword evidence="1" id="KW-0812">Transmembrane</keyword>
<evidence type="ECO:0000313" key="3">
    <source>
        <dbReference type="WBParaSite" id="PSAMB.scaffold1594size29571.g13908.t1"/>
    </source>
</evidence>
<keyword evidence="1" id="KW-0472">Membrane</keyword>
<dbReference type="AlphaFoldDB" id="A0A914V697"/>